<name>A0A964FFI1_9CYAN</name>
<dbReference type="EMBL" id="JADWDC010000029">
    <property type="protein sequence ID" value="MCC0177805.1"/>
    <property type="molecule type" value="Genomic_DNA"/>
</dbReference>
<reference evidence="1" key="1">
    <citation type="journal article" date="2021" name="Antonie Van Leeuwenhoek">
        <title>Draft genome and description of Waterburya agarophytonicola gen. nov. sp. nov. (Pleurocapsales, Cyanobacteria): a seaweed symbiont.</title>
        <authorList>
            <person name="Bonthond G."/>
            <person name="Shalygin S."/>
            <person name="Bayer T."/>
            <person name="Weinberger F."/>
        </authorList>
    </citation>
    <scope>NUCLEOTIDE SEQUENCE</scope>
    <source>
        <strain evidence="1">KI4</strain>
    </source>
</reference>
<gene>
    <name evidence="1" type="ORF">I4641_12535</name>
</gene>
<protein>
    <submittedName>
        <fullName evidence="1">Uncharacterized protein</fullName>
    </submittedName>
</protein>
<comment type="caution">
    <text evidence="1">The sequence shown here is derived from an EMBL/GenBank/DDBJ whole genome shotgun (WGS) entry which is preliminary data.</text>
</comment>
<dbReference type="Proteomes" id="UP000729733">
    <property type="component" value="Unassembled WGS sequence"/>
</dbReference>
<dbReference type="RefSeq" id="WP_229640872.1">
    <property type="nucleotide sequence ID" value="NZ_JADWDC010000029.1"/>
</dbReference>
<keyword evidence="2" id="KW-1185">Reference proteome</keyword>
<organism evidence="1 2">
    <name type="scientific">Waterburya agarophytonicola KI4</name>
    <dbReference type="NCBI Taxonomy" id="2874699"/>
    <lineage>
        <taxon>Bacteria</taxon>
        <taxon>Bacillati</taxon>
        <taxon>Cyanobacteriota</taxon>
        <taxon>Cyanophyceae</taxon>
        <taxon>Pleurocapsales</taxon>
        <taxon>Hyellaceae</taxon>
        <taxon>Waterburya</taxon>
        <taxon>Waterburya agarophytonicola</taxon>
    </lineage>
</organism>
<evidence type="ECO:0000313" key="2">
    <source>
        <dbReference type="Proteomes" id="UP000729733"/>
    </source>
</evidence>
<accession>A0A964FFI1</accession>
<proteinExistence type="predicted"/>
<evidence type="ECO:0000313" key="1">
    <source>
        <dbReference type="EMBL" id="MCC0177805.1"/>
    </source>
</evidence>
<dbReference type="AlphaFoldDB" id="A0A964FFI1"/>
<sequence>MTNFNTIKVTESTLEALHSKYIRNNNAVDLEFLNKLEVTNFIEEAISQDRAIAELMKSRFDVSYDKANRANKLTGEVVKVHQTRNGFQTKITINYSHGTVAVLREGNKIPNVYHTREYVILTFKADEKVNDSEVVSGIYPAAAGLYLLQNTVGNCIAAGDVEDLVQSLIGKVLVDRPIQAKEYYGRRNSKIEGQELDQQGIIETHKVSAIGVCPKFLGNKHSSAKNEQQTLEFCKADFNGNEIAVAAAFFLALGEPVFSDKNNKKYLVYGDGCRAAGVDLVDGKLVTLNPVPSDNGAKILNRFASHGFLKADNASIIIAGEESATYLSNLQFALSGGKTVRAAGVQVPVFVSFGAFGLNNGIMETNAAKNVEFKFEQVKNLNPIRIDLYSFEAEYLASLGNSPEEQLGNLKQEIEQFIVEWCKANQELKAHQVVKFNGIPVLANRFHFPVAINNHNYIEVRFGGADFNNQIRSLIVKTKAEVVSVKKSPKVRGLTKKATAYQTNTLVVKDGVAQDWVAILNRETIKGSSAVIDIFANDDEFIDSNVVWDKGVLTVDGKVWTQEDLIAWLDAKASTYVIKREVAGIVRDELNHLEGVEFIEEEGKLYAVETVKGFFGYSMMEVEVSTADENHGVSYLGLNEQQILSFASEKVGVALANLAGKQLDNADLLIGDKEIPVFKLPHDVEALRSFMDIKAEFRSKAWMGAMAKKALHGIRVEWDFAKRDGSIHTWAANLPFGVFLKYGSWDVAGNPAADIAPVISYVEDEDADVVSSNVLEDVFNFINIISSDNLSDLERKSLFLRSNVFSTWVNNLKTAKKANQFTKAGVAFHQKVVGDLTIGTDDKTGLPIVKVSSDNPMLKDKELNKLVKSGNAVVRANGSLAANRIAFLSRCPLPMFTAVVVKIDDSLDSSVIAINPVVWIKSNLGDFDGDLGYLTDAAQFGFNSPKDAVAFNDKFSAMSHHWDLFNKGEGVSPVEDALAVDAGVVGAAKTVKQLMESWTELGNEISVDEFIALASNVHNHYKYAVGKLYNNASALTQEIGNKAYNNGIESVTTAEFKALLESWFIYEETGLGGWSVKNEAKIDRLDEEVKAVLENKVMSEICSETERDNTIDLIDLAIGAVFFPGAALPHLFVTMTNGVSITSGNPRRRKALATQVKSEFNPLVVKGAANAVIGREVQNGKRDSEGNSSAVIAQATRLIARKQITDNEDNIFSVVDGIQSRFGKQISVISALRSQCQR</sequence>